<evidence type="ECO:0000256" key="12">
    <source>
        <dbReference type="SAM" id="Phobius"/>
    </source>
</evidence>
<comment type="catalytic activity">
    <reaction evidence="1">
        <text>ATP + protein L-histidine = ADP + protein N-phospho-L-histidine.</text>
        <dbReference type="EC" id="2.7.13.3"/>
    </reaction>
</comment>
<sequence>MTTRPLLRRRGRDAEDRRPLRRLFTVGAVLVALLALAAIVLGGMALSGLSASRAVLLDRVSPALDAAQGLSVALLDQETGVRGYSLTNRPEFVTPYDTGRAAEAASLTELRELVDRQALDADVDAVAAAAQRWREGYADPAVAAVANGTPAPDAVQGRVLFDQVRTRADLLQRDLTVRQAEARAAVASAAAFVQFAAVGVAGVLVLVLVTVGLALSRTVLRPVSDLAAQVRAVVNGDAQQQVRVDGPREIVELGADVEAMRVHILADVDRLEEANRRLEEQGRELERSNRDLEQFAYVASHDLQEPLRKVSSFCQLLQRRYGGQLDDRADQYIEFAVDGAQRMQRLINDLLSFSRVGRTTEGFVPVPLGEVAASAAAGLETTRAELDGEVVVGDLPTVSGDPQLLRQLFANLIGNGLKFHREGVAPVVHVSGEERDGVVEVTVRDNGIGIDPDYQDKVFVIFQRLHARDVYAGTGIGLSLAKKIAEFHGGGIRIVQGDGPGATLTVSFPAAPDPTRTDDAPLEESLHDHA</sequence>
<dbReference type="AlphaFoldDB" id="A0A6M6JG62"/>
<feature type="transmembrane region" description="Helical" evidence="12">
    <location>
        <begin position="192"/>
        <end position="215"/>
    </location>
</feature>
<keyword evidence="10" id="KW-0175">Coiled coil</keyword>
<dbReference type="InterPro" id="IPR052162">
    <property type="entry name" value="Sensor_kinase/Photoreceptor"/>
</dbReference>
<name>A0A6M6JG62_9PSEU</name>
<dbReference type="EC" id="2.7.13.3" evidence="3"/>
<keyword evidence="7" id="KW-0418">Kinase</keyword>
<evidence type="ECO:0000256" key="5">
    <source>
        <dbReference type="ARBA" id="ARBA00022679"/>
    </source>
</evidence>
<dbReference type="KEGG" id="pbro:HOP40_05670"/>
<evidence type="ECO:0000256" key="8">
    <source>
        <dbReference type="ARBA" id="ARBA00022989"/>
    </source>
</evidence>
<dbReference type="CDD" id="cd06225">
    <property type="entry name" value="HAMP"/>
    <property type="match status" value="1"/>
</dbReference>
<comment type="subcellular location">
    <subcellularLocation>
        <location evidence="2">Cell membrane</location>
    </subcellularLocation>
</comment>
<dbReference type="Pfam" id="PF05227">
    <property type="entry name" value="CHASE3"/>
    <property type="match status" value="1"/>
</dbReference>
<reference evidence="15 16" key="1">
    <citation type="submission" date="2020-05" db="EMBL/GenBank/DDBJ databases">
        <authorList>
            <person name="Mo P."/>
        </authorList>
    </citation>
    <scope>NUCLEOTIDE SEQUENCE [LARGE SCALE GENOMIC DNA]</scope>
    <source>
        <strain evidence="15 16">Gen01</strain>
    </source>
</reference>
<protein>
    <recommendedName>
        <fullName evidence="3">histidine kinase</fullName>
        <ecNumber evidence="3">2.7.13.3</ecNumber>
    </recommendedName>
</protein>
<dbReference type="InterPro" id="IPR003661">
    <property type="entry name" value="HisK_dim/P_dom"/>
</dbReference>
<feature type="compositionally biased region" description="Basic and acidic residues" evidence="11">
    <location>
        <begin position="515"/>
        <end position="530"/>
    </location>
</feature>
<dbReference type="Pfam" id="PF00512">
    <property type="entry name" value="HisKA"/>
    <property type="match status" value="1"/>
</dbReference>
<feature type="domain" description="HAMP" evidence="14">
    <location>
        <begin position="217"/>
        <end position="269"/>
    </location>
</feature>
<keyword evidence="16" id="KW-1185">Reference proteome</keyword>
<feature type="transmembrane region" description="Helical" evidence="12">
    <location>
        <begin position="20"/>
        <end position="46"/>
    </location>
</feature>
<dbReference type="Gene3D" id="6.10.340.10">
    <property type="match status" value="1"/>
</dbReference>
<keyword evidence="9" id="KW-0902">Two-component regulatory system</keyword>
<organism evidence="15 16">
    <name type="scientific">Pseudonocardia broussonetiae</name>
    <dbReference type="NCBI Taxonomy" id="2736640"/>
    <lineage>
        <taxon>Bacteria</taxon>
        <taxon>Bacillati</taxon>
        <taxon>Actinomycetota</taxon>
        <taxon>Actinomycetes</taxon>
        <taxon>Pseudonocardiales</taxon>
        <taxon>Pseudonocardiaceae</taxon>
        <taxon>Pseudonocardia</taxon>
    </lineage>
</organism>
<proteinExistence type="predicted"/>
<evidence type="ECO:0000259" key="13">
    <source>
        <dbReference type="PROSITE" id="PS50109"/>
    </source>
</evidence>
<dbReference type="PRINTS" id="PR00344">
    <property type="entry name" value="BCTRLSENSOR"/>
</dbReference>
<evidence type="ECO:0000256" key="11">
    <source>
        <dbReference type="SAM" id="MobiDB-lite"/>
    </source>
</evidence>
<dbReference type="Proteomes" id="UP000505377">
    <property type="component" value="Chromosome"/>
</dbReference>
<dbReference type="Pfam" id="PF02518">
    <property type="entry name" value="HATPase_c"/>
    <property type="match status" value="1"/>
</dbReference>
<dbReference type="PANTHER" id="PTHR43304:SF1">
    <property type="entry name" value="PAC DOMAIN-CONTAINING PROTEIN"/>
    <property type="match status" value="1"/>
</dbReference>
<dbReference type="PROSITE" id="PS50109">
    <property type="entry name" value="HIS_KIN"/>
    <property type="match status" value="1"/>
</dbReference>
<evidence type="ECO:0000256" key="10">
    <source>
        <dbReference type="SAM" id="Coils"/>
    </source>
</evidence>
<evidence type="ECO:0000256" key="4">
    <source>
        <dbReference type="ARBA" id="ARBA00022553"/>
    </source>
</evidence>
<evidence type="ECO:0000256" key="7">
    <source>
        <dbReference type="ARBA" id="ARBA00022777"/>
    </source>
</evidence>
<feature type="coiled-coil region" evidence="10">
    <location>
        <begin position="261"/>
        <end position="295"/>
    </location>
</feature>
<dbReference type="Gene3D" id="3.30.565.10">
    <property type="entry name" value="Histidine kinase-like ATPase, C-terminal domain"/>
    <property type="match status" value="1"/>
</dbReference>
<evidence type="ECO:0000259" key="14">
    <source>
        <dbReference type="PROSITE" id="PS50885"/>
    </source>
</evidence>
<dbReference type="Gene3D" id="1.10.287.130">
    <property type="match status" value="1"/>
</dbReference>
<dbReference type="SMART" id="SM00388">
    <property type="entry name" value="HisKA"/>
    <property type="match status" value="1"/>
</dbReference>
<keyword evidence="5" id="KW-0808">Transferase</keyword>
<dbReference type="InterPro" id="IPR036890">
    <property type="entry name" value="HATPase_C_sf"/>
</dbReference>
<dbReference type="RefSeq" id="WP_172155320.1">
    <property type="nucleotide sequence ID" value="NZ_CP053564.1"/>
</dbReference>
<dbReference type="InterPro" id="IPR003594">
    <property type="entry name" value="HATPase_dom"/>
</dbReference>
<evidence type="ECO:0000313" key="15">
    <source>
        <dbReference type="EMBL" id="QJY45369.1"/>
    </source>
</evidence>
<keyword evidence="8 12" id="KW-1133">Transmembrane helix</keyword>
<gene>
    <name evidence="15" type="ORF">HOP40_05670</name>
</gene>
<keyword evidence="4" id="KW-0597">Phosphoprotein</keyword>
<evidence type="ECO:0000256" key="2">
    <source>
        <dbReference type="ARBA" id="ARBA00004236"/>
    </source>
</evidence>
<evidence type="ECO:0000256" key="6">
    <source>
        <dbReference type="ARBA" id="ARBA00022692"/>
    </source>
</evidence>
<evidence type="ECO:0000256" key="9">
    <source>
        <dbReference type="ARBA" id="ARBA00023012"/>
    </source>
</evidence>
<keyword evidence="6 12" id="KW-0812">Transmembrane</keyword>
<feature type="domain" description="Histidine kinase" evidence="13">
    <location>
        <begin position="298"/>
        <end position="512"/>
    </location>
</feature>
<dbReference type="PANTHER" id="PTHR43304">
    <property type="entry name" value="PHYTOCHROME-LIKE PROTEIN CPH1"/>
    <property type="match status" value="1"/>
</dbReference>
<dbReference type="InterPro" id="IPR003660">
    <property type="entry name" value="HAMP_dom"/>
</dbReference>
<evidence type="ECO:0000313" key="16">
    <source>
        <dbReference type="Proteomes" id="UP000505377"/>
    </source>
</evidence>
<dbReference type="GO" id="GO:0005886">
    <property type="term" value="C:plasma membrane"/>
    <property type="evidence" value="ECO:0007669"/>
    <property type="project" value="UniProtKB-SubCell"/>
</dbReference>
<keyword evidence="12" id="KW-0472">Membrane</keyword>
<dbReference type="CDD" id="cd00082">
    <property type="entry name" value="HisKA"/>
    <property type="match status" value="1"/>
</dbReference>
<dbReference type="SUPFAM" id="SSF55874">
    <property type="entry name" value="ATPase domain of HSP90 chaperone/DNA topoisomerase II/histidine kinase"/>
    <property type="match status" value="1"/>
</dbReference>
<accession>A0A6M6JG62</accession>
<dbReference type="InterPro" id="IPR005467">
    <property type="entry name" value="His_kinase_dom"/>
</dbReference>
<dbReference type="InterPro" id="IPR007891">
    <property type="entry name" value="CHASE3"/>
</dbReference>
<dbReference type="InterPro" id="IPR036097">
    <property type="entry name" value="HisK_dim/P_sf"/>
</dbReference>
<dbReference type="SMART" id="SM00387">
    <property type="entry name" value="HATPase_c"/>
    <property type="match status" value="1"/>
</dbReference>
<feature type="region of interest" description="Disordered" evidence="11">
    <location>
        <begin position="508"/>
        <end position="530"/>
    </location>
</feature>
<dbReference type="PROSITE" id="PS50885">
    <property type="entry name" value="HAMP"/>
    <property type="match status" value="1"/>
</dbReference>
<dbReference type="SUPFAM" id="SSF47384">
    <property type="entry name" value="Homodimeric domain of signal transducing histidine kinase"/>
    <property type="match status" value="1"/>
</dbReference>
<evidence type="ECO:0000256" key="1">
    <source>
        <dbReference type="ARBA" id="ARBA00000085"/>
    </source>
</evidence>
<dbReference type="GO" id="GO:0000155">
    <property type="term" value="F:phosphorelay sensor kinase activity"/>
    <property type="evidence" value="ECO:0007669"/>
    <property type="project" value="InterPro"/>
</dbReference>
<dbReference type="Pfam" id="PF00672">
    <property type="entry name" value="HAMP"/>
    <property type="match status" value="1"/>
</dbReference>
<dbReference type="EMBL" id="CP053564">
    <property type="protein sequence ID" value="QJY45369.1"/>
    <property type="molecule type" value="Genomic_DNA"/>
</dbReference>
<evidence type="ECO:0000256" key="3">
    <source>
        <dbReference type="ARBA" id="ARBA00012438"/>
    </source>
</evidence>
<dbReference type="InterPro" id="IPR004358">
    <property type="entry name" value="Sig_transdc_His_kin-like_C"/>
</dbReference>